<comment type="caution">
    <text evidence="2">The sequence shown here is derived from an EMBL/GenBank/DDBJ whole genome shotgun (WGS) entry which is preliminary data.</text>
</comment>
<evidence type="ECO:0000313" key="2">
    <source>
        <dbReference type="EMBL" id="ELP53292.1"/>
    </source>
</evidence>
<proteinExistence type="predicted"/>
<accession>L7E4R3</accession>
<sequence>MKMGKTLHPTPYTPHPAPTRNFLPQTLTRCRRLSLPKGSEQ</sequence>
<organism evidence="2 3">
    <name type="scientific">Microcystis aeruginosa TAIHU98</name>
    <dbReference type="NCBI Taxonomy" id="1134457"/>
    <lineage>
        <taxon>Bacteria</taxon>
        <taxon>Bacillati</taxon>
        <taxon>Cyanobacteriota</taxon>
        <taxon>Cyanophyceae</taxon>
        <taxon>Oscillatoriophycideae</taxon>
        <taxon>Chroococcales</taxon>
        <taxon>Microcystaceae</taxon>
        <taxon>Microcystis</taxon>
    </lineage>
</organism>
<protein>
    <submittedName>
        <fullName evidence="2">Uncharacterized protein</fullName>
    </submittedName>
</protein>
<feature type="compositionally biased region" description="Low complexity" evidence="1">
    <location>
        <begin position="1"/>
        <end position="10"/>
    </location>
</feature>
<evidence type="ECO:0000256" key="1">
    <source>
        <dbReference type="SAM" id="MobiDB-lite"/>
    </source>
</evidence>
<dbReference type="Proteomes" id="UP000010932">
    <property type="component" value="Unassembled WGS sequence"/>
</dbReference>
<dbReference type="AlphaFoldDB" id="L7E4R3"/>
<name>L7E4R3_MICAE</name>
<dbReference type="EMBL" id="ANKQ01000002">
    <property type="protein sequence ID" value="ELP53292.1"/>
    <property type="molecule type" value="Genomic_DNA"/>
</dbReference>
<reference evidence="2 3" key="1">
    <citation type="journal article" date="2013" name="Genome Announc.">
        <title>Whole-Genome Sequence of Microcystis aeruginosa TAIHU98, a Nontoxic Bloom-Forming Strain Isolated from Taihu Lake, China.</title>
        <authorList>
            <person name="Yang C."/>
            <person name="Zhang W."/>
            <person name="Ren M."/>
            <person name="Song L."/>
            <person name="Li T."/>
            <person name="Zhao J."/>
        </authorList>
    </citation>
    <scope>NUCLEOTIDE SEQUENCE [LARGE SCALE GENOMIC DNA]</scope>
    <source>
        <strain evidence="2 3">TAIHU98</strain>
    </source>
</reference>
<dbReference type="PATRIC" id="fig|1134457.3.peg.3089"/>
<evidence type="ECO:0000313" key="3">
    <source>
        <dbReference type="Proteomes" id="UP000010932"/>
    </source>
</evidence>
<gene>
    <name evidence="2" type="ORF">O53_2096</name>
</gene>
<feature type="region of interest" description="Disordered" evidence="1">
    <location>
        <begin position="1"/>
        <end position="26"/>
    </location>
</feature>